<evidence type="ECO:0000313" key="3">
    <source>
        <dbReference type="Proteomes" id="UP000193642"/>
    </source>
</evidence>
<feature type="compositionally biased region" description="Polar residues" evidence="1">
    <location>
        <begin position="1"/>
        <end position="10"/>
    </location>
</feature>
<dbReference type="OrthoDB" id="2148214at2759"/>
<dbReference type="Proteomes" id="UP000193642">
    <property type="component" value="Unassembled WGS sequence"/>
</dbReference>
<gene>
    <name evidence="2" type="ORF">BCR33DRAFT_682</name>
</gene>
<feature type="compositionally biased region" description="Basic and acidic residues" evidence="1">
    <location>
        <begin position="11"/>
        <end position="20"/>
    </location>
</feature>
<evidence type="ECO:0000313" key="2">
    <source>
        <dbReference type="EMBL" id="ORY53446.1"/>
    </source>
</evidence>
<comment type="caution">
    <text evidence="2">The sequence shown here is derived from an EMBL/GenBank/DDBJ whole genome shotgun (WGS) entry which is preliminary data.</text>
</comment>
<organism evidence="2 3">
    <name type="scientific">Rhizoclosmatium globosum</name>
    <dbReference type="NCBI Taxonomy" id="329046"/>
    <lineage>
        <taxon>Eukaryota</taxon>
        <taxon>Fungi</taxon>
        <taxon>Fungi incertae sedis</taxon>
        <taxon>Chytridiomycota</taxon>
        <taxon>Chytridiomycota incertae sedis</taxon>
        <taxon>Chytridiomycetes</taxon>
        <taxon>Chytridiales</taxon>
        <taxon>Chytriomycetaceae</taxon>
        <taxon>Rhizoclosmatium</taxon>
    </lineage>
</organism>
<reference evidence="2 3" key="1">
    <citation type="submission" date="2016-07" db="EMBL/GenBank/DDBJ databases">
        <title>Pervasive Adenine N6-methylation of Active Genes in Fungi.</title>
        <authorList>
            <consortium name="DOE Joint Genome Institute"/>
            <person name="Mondo S.J."/>
            <person name="Dannebaum R.O."/>
            <person name="Kuo R.C."/>
            <person name="Labutti K."/>
            <person name="Haridas S."/>
            <person name="Kuo A."/>
            <person name="Salamov A."/>
            <person name="Ahrendt S.R."/>
            <person name="Lipzen A."/>
            <person name="Sullivan W."/>
            <person name="Andreopoulos W.B."/>
            <person name="Clum A."/>
            <person name="Lindquist E."/>
            <person name="Daum C."/>
            <person name="Ramamoorthy G.K."/>
            <person name="Gryganskyi A."/>
            <person name="Culley D."/>
            <person name="Magnuson J.K."/>
            <person name="James T.Y."/>
            <person name="O'Malley M.A."/>
            <person name="Stajich J.E."/>
            <person name="Spatafora J.W."/>
            <person name="Visel A."/>
            <person name="Grigoriev I.V."/>
        </authorList>
    </citation>
    <scope>NUCLEOTIDE SEQUENCE [LARGE SCALE GENOMIC DNA]</scope>
    <source>
        <strain evidence="2 3">JEL800</strain>
    </source>
</reference>
<evidence type="ECO:0008006" key="4">
    <source>
        <dbReference type="Google" id="ProtNLM"/>
    </source>
</evidence>
<keyword evidence="3" id="KW-1185">Reference proteome</keyword>
<dbReference type="EMBL" id="MCGO01000001">
    <property type="protein sequence ID" value="ORY53446.1"/>
    <property type="molecule type" value="Genomic_DNA"/>
</dbReference>
<feature type="region of interest" description="Disordered" evidence="1">
    <location>
        <begin position="1"/>
        <end position="20"/>
    </location>
</feature>
<protein>
    <recommendedName>
        <fullName evidence="4">F-box domain-containing protein</fullName>
    </recommendedName>
</protein>
<accession>A0A1Y2D2V9</accession>
<evidence type="ECO:0000256" key="1">
    <source>
        <dbReference type="SAM" id="MobiDB-lite"/>
    </source>
</evidence>
<sequence>MAEMNQMISRSRNDGLSHKYPESSTVHSSIQLRRSISFSLSCFPAEVIDLIVSYLDTESILPFCHTIRHLLPLSETIFKVGRAFGVPIDEIWPAFNFPMSKPPPLIAGQEDDDEEEAEEFIPQPIEIPVEHIDAVKSLIVYLNRYGGSAHIKPTTPEYLSNIIPLAPRRVSLSLSLISTGPTPPLTTQQTISLLEKLSIFENVHITRFTITEHDPSLLPHLARALTQFARVERFRCFGRLAPTLIPVLPKINGFTSFKLFKVDDFPVNVLKECEDLERLSLVVARSFSVEFVRDLIGVLSACRKLRWVMIPNWYEGANADEVERALEAIGWNLERDVYNFVFHKDGAP</sequence>
<name>A0A1Y2D2V9_9FUNG</name>
<dbReference type="AlphaFoldDB" id="A0A1Y2D2V9"/>
<proteinExistence type="predicted"/>